<reference evidence="1" key="2">
    <citation type="submission" date="2020-09" db="EMBL/GenBank/DDBJ databases">
        <authorList>
            <person name="Sun Q."/>
            <person name="Ohkuma M."/>
        </authorList>
    </citation>
    <scope>NUCLEOTIDE SEQUENCE</scope>
    <source>
        <strain evidence="1">JCM 14359</strain>
    </source>
</reference>
<dbReference type="InterPro" id="IPR008972">
    <property type="entry name" value="Cupredoxin"/>
</dbReference>
<dbReference type="EMBL" id="BMOC01000001">
    <property type="protein sequence ID" value="GGI96236.1"/>
    <property type="molecule type" value="Genomic_DNA"/>
</dbReference>
<dbReference type="AlphaFoldDB" id="A0A830ELV8"/>
<keyword evidence="2" id="KW-1185">Reference proteome</keyword>
<reference evidence="1" key="1">
    <citation type="journal article" date="2014" name="Int. J. Syst. Evol. Microbiol.">
        <title>Complete genome sequence of Corynebacterium casei LMG S-19264T (=DSM 44701T), isolated from a smear-ripened cheese.</title>
        <authorList>
            <consortium name="US DOE Joint Genome Institute (JGI-PGF)"/>
            <person name="Walter F."/>
            <person name="Albersmeier A."/>
            <person name="Kalinowski J."/>
            <person name="Ruckert C."/>
        </authorList>
    </citation>
    <scope>NUCLEOTIDE SEQUENCE</scope>
    <source>
        <strain evidence="1">JCM 14359</strain>
    </source>
</reference>
<gene>
    <name evidence="1" type="ORF">GCM10008995_02930</name>
</gene>
<comment type="caution">
    <text evidence="1">The sequence shown here is derived from an EMBL/GenBank/DDBJ whole genome shotgun (WGS) entry which is preliminary data.</text>
</comment>
<organism evidence="1 2">
    <name type="scientific">Halobellus salinus</name>
    <dbReference type="NCBI Taxonomy" id="931585"/>
    <lineage>
        <taxon>Archaea</taxon>
        <taxon>Methanobacteriati</taxon>
        <taxon>Methanobacteriota</taxon>
        <taxon>Stenosarchaea group</taxon>
        <taxon>Halobacteria</taxon>
        <taxon>Halobacteriales</taxon>
        <taxon>Haloferacaceae</taxon>
        <taxon>Halobellus</taxon>
    </lineage>
</organism>
<evidence type="ECO:0008006" key="3">
    <source>
        <dbReference type="Google" id="ProtNLM"/>
    </source>
</evidence>
<accession>A0A830ELV8</accession>
<dbReference type="SUPFAM" id="SSF49503">
    <property type="entry name" value="Cupredoxins"/>
    <property type="match status" value="1"/>
</dbReference>
<protein>
    <recommendedName>
        <fullName evidence="3">Blue (type 1) copper domain-containing protein</fullName>
    </recommendedName>
</protein>
<proteinExistence type="predicted"/>
<sequence length="85" mass="9282">MTFEVGTQYVIDNDARSAHPFALRRSDDTPLLSQSADGEFEDSDAVDWRDDGDTLAFTMTADLAAGLDYYICTVHPSMRGDATTG</sequence>
<evidence type="ECO:0000313" key="2">
    <source>
        <dbReference type="Proteomes" id="UP000653099"/>
    </source>
</evidence>
<dbReference type="Proteomes" id="UP000653099">
    <property type="component" value="Unassembled WGS sequence"/>
</dbReference>
<name>A0A830ELV8_9EURY</name>
<evidence type="ECO:0000313" key="1">
    <source>
        <dbReference type="EMBL" id="GGI96236.1"/>
    </source>
</evidence>